<keyword evidence="2" id="KW-1185">Reference proteome</keyword>
<reference evidence="1" key="1">
    <citation type="submission" date="2021-01" db="UniProtKB">
        <authorList>
            <consortium name="EnsemblPlants"/>
        </authorList>
    </citation>
    <scope>IDENTIFICATION</scope>
</reference>
<name>A0A7N0TM49_KALFE</name>
<protein>
    <submittedName>
        <fullName evidence="1">Uncharacterized protein</fullName>
    </submittedName>
</protein>
<proteinExistence type="predicted"/>
<dbReference type="Gramene" id="Kaladp0040s0151.1.v1.1">
    <property type="protein sequence ID" value="Kaladp0040s0151.1.v1.1"/>
    <property type="gene ID" value="Kaladp0040s0151.v1.1"/>
</dbReference>
<dbReference type="AlphaFoldDB" id="A0A7N0TM49"/>
<sequence>MKSGYGNGASNVIPIDSSAIGLFQGAELEPQPTIAAPAAATTPAESSKSDMFAANAQRMQVVMNRLSFVLRSVNKGVQQLEQPLLALARGIDFSVANGEVPSKAPELSSLVKQICQQKSDILALPLIMVLMVSIKNACKLGWFSATDTKEIIDLYKEISSSFCLPENVDAEPSPSNPNIQTYMER</sequence>
<dbReference type="EnsemblPlants" id="Kaladp0040s0151.1.v1.1">
    <property type="protein sequence ID" value="Kaladp0040s0151.1.v1.1"/>
    <property type="gene ID" value="Kaladp0040s0151.v1.1"/>
</dbReference>
<evidence type="ECO:0000313" key="1">
    <source>
        <dbReference type="EnsemblPlants" id="Kaladp0040s0151.1.v1.1"/>
    </source>
</evidence>
<dbReference type="Proteomes" id="UP000594263">
    <property type="component" value="Unplaced"/>
</dbReference>
<organism evidence="1 2">
    <name type="scientific">Kalanchoe fedtschenkoi</name>
    <name type="common">Lavender scallops</name>
    <name type="synonym">South American air plant</name>
    <dbReference type="NCBI Taxonomy" id="63787"/>
    <lineage>
        <taxon>Eukaryota</taxon>
        <taxon>Viridiplantae</taxon>
        <taxon>Streptophyta</taxon>
        <taxon>Embryophyta</taxon>
        <taxon>Tracheophyta</taxon>
        <taxon>Spermatophyta</taxon>
        <taxon>Magnoliopsida</taxon>
        <taxon>eudicotyledons</taxon>
        <taxon>Gunneridae</taxon>
        <taxon>Pentapetalae</taxon>
        <taxon>Saxifragales</taxon>
        <taxon>Crassulaceae</taxon>
        <taxon>Kalanchoe</taxon>
    </lineage>
</organism>
<accession>A0A7N0TM49</accession>
<evidence type="ECO:0000313" key="2">
    <source>
        <dbReference type="Proteomes" id="UP000594263"/>
    </source>
</evidence>